<proteinExistence type="predicted"/>
<keyword evidence="2" id="KW-1185">Reference proteome</keyword>
<evidence type="ECO:0000313" key="1">
    <source>
        <dbReference type="EMBL" id="MBB3974638.1"/>
    </source>
</evidence>
<organism evidence="1 2">
    <name type="scientific">Hansschlegelia beijingensis</name>
    <dbReference type="NCBI Taxonomy" id="1133344"/>
    <lineage>
        <taxon>Bacteria</taxon>
        <taxon>Pseudomonadati</taxon>
        <taxon>Pseudomonadota</taxon>
        <taxon>Alphaproteobacteria</taxon>
        <taxon>Hyphomicrobiales</taxon>
        <taxon>Methylopilaceae</taxon>
        <taxon>Hansschlegelia</taxon>
    </lineage>
</organism>
<gene>
    <name evidence="1" type="ORF">GGR24_003325</name>
</gene>
<name>A0A7W6D7K4_9HYPH</name>
<evidence type="ECO:0000313" key="2">
    <source>
        <dbReference type="Proteomes" id="UP000528964"/>
    </source>
</evidence>
<dbReference type="AlphaFoldDB" id="A0A7W6D7K4"/>
<protein>
    <recommendedName>
        <fullName evidence="3">Phosphatidate cytidylyltransferase</fullName>
    </recommendedName>
</protein>
<dbReference type="EMBL" id="JACIDR010000007">
    <property type="protein sequence ID" value="MBB3974638.1"/>
    <property type="molecule type" value="Genomic_DNA"/>
</dbReference>
<evidence type="ECO:0008006" key="3">
    <source>
        <dbReference type="Google" id="ProtNLM"/>
    </source>
</evidence>
<dbReference type="Proteomes" id="UP000528964">
    <property type="component" value="Unassembled WGS sequence"/>
</dbReference>
<accession>A0A7W6D7K4</accession>
<reference evidence="1 2" key="1">
    <citation type="submission" date="2020-08" db="EMBL/GenBank/DDBJ databases">
        <title>Genomic Encyclopedia of Type Strains, Phase IV (KMG-IV): sequencing the most valuable type-strain genomes for metagenomic binning, comparative biology and taxonomic classification.</title>
        <authorList>
            <person name="Goeker M."/>
        </authorList>
    </citation>
    <scope>NUCLEOTIDE SEQUENCE [LARGE SCALE GENOMIC DNA]</scope>
    <source>
        <strain evidence="1 2">DSM 25481</strain>
    </source>
</reference>
<dbReference type="RefSeq" id="WP_210286259.1">
    <property type="nucleotide sequence ID" value="NZ_JACIDR010000007.1"/>
</dbReference>
<sequence length="312" mass="34184">MSETPLVAFIQDELNRPVAPAIRAFASGIAARGRGGVVAVLFYGSALRTGETDGLLDFYVLLDDLAAWDWGRAARAGARMLPPNIEYAEHDAGDARLRAKIAIMTLAQFRDHARAQSLDTTIWARFAQPVAIVDARDAEAWSQAARAVAGAVRGAAWWAARLGPAEARGEEFWRELFRRTYASELRVEGTGRAGSIVDSAPERYAAVLPLAWAADGLAFAQTPEGGLAPALTASQRADAERAWRRRKRIAKPLNLARLAKAAFTFSGGVDYLAWKIERHSGHRVEVTPFQRRHPLLAAGPALWRLWRKGVLR</sequence>
<comment type="caution">
    <text evidence="1">The sequence shown here is derived from an EMBL/GenBank/DDBJ whole genome shotgun (WGS) entry which is preliminary data.</text>
</comment>